<dbReference type="Proteomes" id="UP000321304">
    <property type="component" value="Unassembled WGS sequence"/>
</dbReference>
<name>A0A560LVG2_9BRAD</name>
<dbReference type="RefSeq" id="WP_146987331.1">
    <property type="nucleotide sequence ID" value="NZ_VITY01000006.1"/>
</dbReference>
<comment type="caution">
    <text evidence="2">The sequence shown here is derived from an EMBL/GenBank/DDBJ whole genome shotgun (WGS) entry which is preliminary data.</text>
</comment>
<gene>
    <name evidence="2" type="ORF">FBZ93_106333</name>
</gene>
<dbReference type="OrthoDB" id="9761719at2"/>
<organism evidence="2 3">
    <name type="scientific">Bradyrhizobium macuxiense</name>
    <dbReference type="NCBI Taxonomy" id="1755647"/>
    <lineage>
        <taxon>Bacteria</taxon>
        <taxon>Pseudomonadati</taxon>
        <taxon>Pseudomonadota</taxon>
        <taxon>Alphaproteobacteria</taxon>
        <taxon>Hyphomicrobiales</taxon>
        <taxon>Nitrobacteraceae</taxon>
        <taxon>Bradyrhizobium</taxon>
    </lineage>
</organism>
<reference evidence="2 3" key="1">
    <citation type="submission" date="2019-06" db="EMBL/GenBank/DDBJ databases">
        <title>Genomic Encyclopedia of Type Strains, Phase IV (KMG-V): Genome sequencing to study the core and pangenomes of soil and plant-associated prokaryotes.</title>
        <authorList>
            <person name="Whitman W."/>
        </authorList>
    </citation>
    <scope>NUCLEOTIDE SEQUENCE [LARGE SCALE GENOMIC DNA]</scope>
    <source>
        <strain evidence="2 3">BR 10355</strain>
    </source>
</reference>
<dbReference type="InterPro" id="IPR020835">
    <property type="entry name" value="Catalase_sf"/>
</dbReference>
<sequence>MWQQPGDLFRKMNAAQTQALFDNTARQVGQASKHIQERHVANCSKADPAYGKGVAEALARFAAGKL</sequence>
<evidence type="ECO:0000259" key="1">
    <source>
        <dbReference type="Pfam" id="PF06628"/>
    </source>
</evidence>
<protein>
    <submittedName>
        <fullName evidence="2">Catalase-related immune-responsive protein</fullName>
    </submittedName>
</protein>
<dbReference type="AlphaFoldDB" id="A0A560LVG2"/>
<evidence type="ECO:0000313" key="2">
    <source>
        <dbReference type="EMBL" id="TWB98374.1"/>
    </source>
</evidence>
<accession>A0A560LVG2</accession>
<dbReference type="Pfam" id="PF06628">
    <property type="entry name" value="Catalase-rel"/>
    <property type="match status" value="1"/>
</dbReference>
<dbReference type="InterPro" id="IPR010582">
    <property type="entry name" value="Catalase_immune_responsive"/>
</dbReference>
<proteinExistence type="predicted"/>
<keyword evidence="3" id="KW-1185">Reference proteome</keyword>
<dbReference type="GO" id="GO:0020037">
    <property type="term" value="F:heme binding"/>
    <property type="evidence" value="ECO:0007669"/>
    <property type="project" value="InterPro"/>
</dbReference>
<dbReference type="Gene3D" id="1.20.1370.60">
    <property type="match status" value="1"/>
</dbReference>
<dbReference type="EMBL" id="VITY01000006">
    <property type="protein sequence ID" value="TWB98374.1"/>
    <property type="molecule type" value="Genomic_DNA"/>
</dbReference>
<dbReference type="SUPFAM" id="SSF56634">
    <property type="entry name" value="Heme-dependent catalase-like"/>
    <property type="match status" value="1"/>
</dbReference>
<feature type="domain" description="Catalase immune-responsive" evidence="1">
    <location>
        <begin position="2"/>
        <end position="58"/>
    </location>
</feature>
<evidence type="ECO:0000313" key="3">
    <source>
        <dbReference type="Proteomes" id="UP000321304"/>
    </source>
</evidence>